<feature type="domain" description="DUF927" evidence="2">
    <location>
        <begin position="295"/>
        <end position="470"/>
    </location>
</feature>
<proteinExistence type="predicted"/>
<sequence>MISRTKRTQPAQPEKEPANKEAKVISIGKPEDWDYAQKQHYDKAKKLVNQIKNLKLNIIESNGDLNTVASSLATFGEFGRGMFLQVAELMETFNEEAAHKIFESYLKENPAKTPVQFFKMCRDNDITTKAEKQRDPEAEIKDKLPNGVDMNDYMEFGFFEDPEKGSYWSVAPKGQLYEVSNFLMKILYHVQTSQDSAYRMIEVKNKFGYKTQIALNTDDFTSVGSFRKVIARRGNFIFKGSETDLYKLQDKLQREERFSIMIDFLGYHKRGQFYCFSNGLIDVSGQEEEVEFKEADDNGIIDHNDINYFIPAQSQMFGDKDEMFSNDKKFKYMESDIIFKDWVNQFVEVYKKRGKIGIAFYLSCLFRDVIYDAMDRRFPILFLYGQRGSGKGTMAQSILKLFGEGQDQFMLGGTGTTKGFMRKFAQFANAIVWLDEYKNNLNKQIIESLKNVYDGVGGERAKTDNSFQTHTTPIRSGCILSGQEMPTIEPALFTRVVLLTFKESSFTADQKKEFEKLKKMEAAGISHLTVDMLLYRQEVIEQFPENFKESYKILSQKVGKLKMDDRLLINYASLNAIASIFCKLDLLPFTKDNFLEVLISNIEIQHSVLQGSDDVSKFWEIVESLFNEGAIAEGKDFMLEDGYVYLRVQNIHGLYMKEMAMRRDPNVLAKSTLEDYLQLDPECFVKKLKKMFKDGSYSWCTQFVYNKININLIRMEDATERLRKYKEMGIDLPESEGVIDIDYKNFL</sequence>
<dbReference type="InterPro" id="IPR009270">
    <property type="entry name" value="DUF927"/>
</dbReference>
<accession>A0AAE3UCU7</accession>
<dbReference type="SUPFAM" id="SSF52540">
    <property type="entry name" value="P-loop containing nucleoside triphosphate hydrolases"/>
    <property type="match status" value="1"/>
</dbReference>
<organism evidence="3 4">
    <name type="scientific">Xanthocytophaga agilis</name>
    <dbReference type="NCBI Taxonomy" id="3048010"/>
    <lineage>
        <taxon>Bacteria</taxon>
        <taxon>Pseudomonadati</taxon>
        <taxon>Bacteroidota</taxon>
        <taxon>Cytophagia</taxon>
        <taxon>Cytophagales</taxon>
        <taxon>Rhodocytophagaceae</taxon>
        <taxon>Xanthocytophaga</taxon>
    </lineage>
</organism>
<dbReference type="InterPro" id="IPR027417">
    <property type="entry name" value="P-loop_NTPase"/>
</dbReference>
<evidence type="ECO:0000313" key="3">
    <source>
        <dbReference type="EMBL" id="MDJ1500490.1"/>
    </source>
</evidence>
<evidence type="ECO:0000259" key="2">
    <source>
        <dbReference type="Pfam" id="PF06048"/>
    </source>
</evidence>
<evidence type="ECO:0000313" key="4">
    <source>
        <dbReference type="Proteomes" id="UP001232063"/>
    </source>
</evidence>
<protein>
    <submittedName>
        <fullName evidence="3">DUF927 domain-containing protein</fullName>
    </submittedName>
</protein>
<dbReference type="Proteomes" id="UP001232063">
    <property type="component" value="Unassembled WGS sequence"/>
</dbReference>
<comment type="caution">
    <text evidence="3">The sequence shown here is derived from an EMBL/GenBank/DDBJ whole genome shotgun (WGS) entry which is preliminary data.</text>
</comment>
<name>A0AAE3UCU7_9BACT</name>
<dbReference type="AlphaFoldDB" id="A0AAE3UCU7"/>
<dbReference type="Pfam" id="PF06048">
    <property type="entry name" value="DUF927"/>
    <property type="match status" value="1"/>
</dbReference>
<evidence type="ECO:0000256" key="1">
    <source>
        <dbReference type="SAM" id="MobiDB-lite"/>
    </source>
</evidence>
<gene>
    <name evidence="3" type="ORF">QNI22_07535</name>
</gene>
<dbReference type="Gene3D" id="3.40.50.300">
    <property type="entry name" value="P-loop containing nucleotide triphosphate hydrolases"/>
    <property type="match status" value="1"/>
</dbReference>
<keyword evidence="4" id="KW-1185">Reference proteome</keyword>
<dbReference type="EMBL" id="JASJOU010000002">
    <property type="protein sequence ID" value="MDJ1500490.1"/>
    <property type="molecule type" value="Genomic_DNA"/>
</dbReference>
<feature type="region of interest" description="Disordered" evidence="1">
    <location>
        <begin position="1"/>
        <end position="23"/>
    </location>
</feature>
<reference evidence="3" key="1">
    <citation type="submission" date="2023-05" db="EMBL/GenBank/DDBJ databases">
        <authorList>
            <person name="Zhang X."/>
        </authorList>
    </citation>
    <scope>NUCLEOTIDE SEQUENCE</scope>
    <source>
        <strain evidence="3">BD1B2-1</strain>
    </source>
</reference>
<dbReference type="RefSeq" id="WP_314510020.1">
    <property type="nucleotide sequence ID" value="NZ_JASJOU010000002.1"/>
</dbReference>
<feature type="compositionally biased region" description="Basic and acidic residues" evidence="1">
    <location>
        <begin position="13"/>
        <end position="23"/>
    </location>
</feature>